<evidence type="ECO:0000313" key="2">
    <source>
        <dbReference type="Proteomes" id="UP001374952"/>
    </source>
</evidence>
<protein>
    <submittedName>
        <fullName evidence="1">LysR family transcriptional regulator</fullName>
    </submittedName>
</protein>
<gene>
    <name evidence="1" type="ORF">V6250_03105</name>
</gene>
<comment type="caution">
    <text evidence="1">The sequence shown here is derived from an EMBL/GenBank/DDBJ whole genome shotgun (WGS) entry which is preliminary data.</text>
</comment>
<dbReference type="Proteomes" id="UP001374952">
    <property type="component" value="Unassembled WGS sequence"/>
</dbReference>
<organism evidence="1 2">
    <name type="scientific">Pseudoalteromonas undina</name>
    <dbReference type="NCBI Taxonomy" id="43660"/>
    <lineage>
        <taxon>Bacteria</taxon>
        <taxon>Pseudomonadati</taxon>
        <taxon>Pseudomonadota</taxon>
        <taxon>Gammaproteobacteria</taxon>
        <taxon>Alteromonadales</taxon>
        <taxon>Pseudoalteromonadaceae</taxon>
        <taxon>Pseudoalteromonas</taxon>
    </lineage>
</organism>
<name>A0ACC6R0B7_9GAMM</name>
<sequence length="291" mass="32779">MKLDDVRLFAEVVKQGSYSKAALSLGVSKGYLSKQIKQLEAQLEKQLLVRNTRTMRLTSAGEVLFEQSSKLTRFWSDTQTLLNNNEDSIAGEVKCTAPVGLAQYSLWPILSDVMNKHNGLSICLDTGNPTHNLIADDYDFAVRICNAPPEDMIAKKIGQVKYVCCASPEFIALNNSPVTPDQLTDFPCLVLSHWREWTFYKEQLAINIQLQGKLMSSDNEVLKKACLAHKGIARLPRYMVQKELEKGTLVSLFNSYQIETKDVYILYPQISSRPKRIKCVIDAIIEATELI</sequence>
<accession>A0ACC6R0B7</accession>
<proteinExistence type="predicted"/>
<dbReference type="EMBL" id="JBAKAX010000001">
    <property type="protein sequence ID" value="MEL0603139.1"/>
    <property type="molecule type" value="Genomic_DNA"/>
</dbReference>
<evidence type="ECO:0000313" key="1">
    <source>
        <dbReference type="EMBL" id="MEL0603139.1"/>
    </source>
</evidence>
<reference evidence="1" key="1">
    <citation type="submission" date="2024-02" db="EMBL/GenBank/DDBJ databases">
        <title>Bacteria isolated from the canopy kelp, Nereocystis luetkeana.</title>
        <authorList>
            <person name="Pfister C.A."/>
            <person name="Younker I.T."/>
            <person name="Light S.H."/>
        </authorList>
    </citation>
    <scope>NUCLEOTIDE SEQUENCE</scope>
    <source>
        <strain evidence="1">TN.2.01</strain>
    </source>
</reference>
<keyword evidence="2" id="KW-1185">Reference proteome</keyword>